<feature type="repeat" description="ANK" evidence="3">
    <location>
        <begin position="125"/>
        <end position="157"/>
    </location>
</feature>
<dbReference type="InterPro" id="IPR002110">
    <property type="entry name" value="Ankyrin_rpt"/>
</dbReference>
<feature type="compositionally biased region" description="Low complexity" evidence="4">
    <location>
        <begin position="246"/>
        <end position="256"/>
    </location>
</feature>
<dbReference type="PROSITE" id="PS50088">
    <property type="entry name" value="ANK_REPEAT"/>
    <property type="match status" value="3"/>
</dbReference>
<dbReference type="GO" id="GO:0005634">
    <property type="term" value="C:nucleus"/>
    <property type="evidence" value="ECO:0007669"/>
    <property type="project" value="TreeGrafter"/>
</dbReference>
<dbReference type="Pfam" id="PF12796">
    <property type="entry name" value="Ank_2"/>
    <property type="match status" value="2"/>
</dbReference>
<dbReference type="SMART" id="SM00248">
    <property type="entry name" value="ANK"/>
    <property type="match status" value="4"/>
</dbReference>
<evidence type="ECO:0000256" key="4">
    <source>
        <dbReference type="SAM" id="MobiDB-lite"/>
    </source>
</evidence>
<feature type="repeat" description="ANK" evidence="3">
    <location>
        <begin position="59"/>
        <end position="91"/>
    </location>
</feature>
<dbReference type="InterPro" id="IPR050776">
    <property type="entry name" value="Ank_Repeat/CDKN_Inhibitor"/>
</dbReference>
<name>A0A8S9YA39_9TREM</name>
<dbReference type="PROSITE" id="PS50297">
    <property type="entry name" value="ANK_REP_REGION"/>
    <property type="match status" value="3"/>
</dbReference>
<dbReference type="SUPFAM" id="SSF48403">
    <property type="entry name" value="Ankyrin repeat"/>
    <property type="match status" value="1"/>
</dbReference>
<keyword evidence="2 3" id="KW-0040">ANK repeat</keyword>
<dbReference type="EMBL" id="JTDE01021547">
    <property type="protein sequence ID" value="KAF7232782.1"/>
    <property type="molecule type" value="Genomic_DNA"/>
</dbReference>
<protein>
    <submittedName>
        <fullName evidence="5">Uncharacterized protein</fullName>
    </submittedName>
</protein>
<evidence type="ECO:0000256" key="3">
    <source>
        <dbReference type="PROSITE-ProRule" id="PRU00023"/>
    </source>
</evidence>
<feature type="region of interest" description="Disordered" evidence="4">
    <location>
        <begin position="231"/>
        <end position="265"/>
    </location>
</feature>
<dbReference type="PRINTS" id="PR01415">
    <property type="entry name" value="ANKYRIN"/>
</dbReference>
<keyword evidence="6" id="KW-1185">Reference proteome</keyword>
<feature type="repeat" description="ANK" evidence="3">
    <location>
        <begin position="92"/>
        <end position="124"/>
    </location>
</feature>
<proteinExistence type="predicted"/>
<dbReference type="PANTHER" id="PTHR24201">
    <property type="entry name" value="ANK_REP_REGION DOMAIN-CONTAINING PROTEIN"/>
    <property type="match status" value="1"/>
</dbReference>
<keyword evidence="1" id="KW-0677">Repeat</keyword>
<dbReference type="InterPro" id="IPR036770">
    <property type="entry name" value="Ankyrin_rpt-contain_sf"/>
</dbReference>
<reference evidence="5" key="1">
    <citation type="submission" date="2019-07" db="EMBL/GenBank/DDBJ databases">
        <title>Annotation for the trematode Paragonimus miyazaki's.</title>
        <authorList>
            <person name="Choi Y.-J."/>
        </authorList>
    </citation>
    <scope>NUCLEOTIDE SEQUENCE</scope>
    <source>
        <strain evidence="5">Japan</strain>
    </source>
</reference>
<dbReference type="PANTHER" id="PTHR24201:SF16">
    <property type="entry name" value="ANKYRIN-1-LIKE-RELATED"/>
    <property type="match status" value="1"/>
</dbReference>
<evidence type="ECO:0000313" key="6">
    <source>
        <dbReference type="Proteomes" id="UP000822476"/>
    </source>
</evidence>
<dbReference type="OrthoDB" id="341259at2759"/>
<dbReference type="AlphaFoldDB" id="A0A8S9YA39"/>
<dbReference type="Gene3D" id="1.25.40.20">
    <property type="entry name" value="Ankyrin repeat-containing domain"/>
    <property type="match status" value="1"/>
</dbReference>
<dbReference type="Proteomes" id="UP000822476">
    <property type="component" value="Unassembled WGS sequence"/>
</dbReference>
<feature type="compositionally biased region" description="Basic and acidic residues" evidence="4">
    <location>
        <begin position="376"/>
        <end position="386"/>
    </location>
</feature>
<feature type="compositionally biased region" description="Polar residues" evidence="4">
    <location>
        <begin position="390"/>
        <end position="408"/>
    </location>
</feature>
<feature type="region of interest" description="Disordered" evidence="4">
    <location>
        <begin position="376"/>
        <end position="429"/>
    </location>
</feature>
<evidence type="ECO:0000256" key="1">
    <source>
        <dbReference type="ARBA" id="ARBA00022737"/>
    </source>
</evidence>
<gene>
    <name evidence="5" type="ORF">EG68_07841</name>
</gene>
<organism evidence="5 6">
    <name type="scientific">Paragonimus skrjabini miyazakii</name>
    <dbReference type="NCBI Taxonomy" id="59628"/>
    <lineage>
        <taxon>Eukaryota</taxon>
        <taxon>Metazoa</taxon>
        <taxon>Spiralia</taxon>
        <taxon>Lophotrochozoa</taxon>
        <taxon>Platyhelminthes</taxon>
        <taxon>Trematoda</taxon>
        <taxon>Digenea</taxon>
        <taxon>Plagiorchiida</taxon>
        <taxon>Troglotremata</taxon>
        <taxon>Troglotrematidae</taxon>
        <taxon>Paragonimus</taxon>
    </lineage>
</organism>
<evidence type="ECO:0000313" key="5">
    <source>
        <dbReference type="EMBL" id="KAF7232782.1"/>
    </source>
</evidence>
<comment type="caution">
    <text evidence="5">The sequence shown here is derived from an EMBL/GenBank/DDBJ whole genome shotgun (WGS) entry which is preliminary data.</text>
</comment>
<sequence>MNQYIIPLPHNDPRLFSHVSHAFSLVDLGKRLLDAAKNGDVEEVKSLMNSGAPFTTDWLGISPLHFAAMNGHLSSCEALLRAGISRDARTKVDRTPLHLAAQEGHADIVELLLRNGAEIEAKDMLRMTALHWAAERGHTPVVQMLMRFGADARLQNKFEMTPLDIAERKGYMDAREAMLTTQFDLVSSVGRMAAINGDLANANAYILTEEETLVPAAPPADEVVVTATTVDELDGDGNAANKSHSDSTSSSYVISSKQPWDHPDQSSVDCTVDMDLVVHGADLLVTDDDHGPVDSVGSDDGLRGSTNTVDKRAITDDVCGRDVMLVETPDGDVLCVRQMGNTTGPEGLAIFTSTGERVYSPSLMAQVVEAMMDLPKNDDHMDRNGDEAASATSGQSAKRTGTGCSESSNGEKRGRLKSPGKSTNVDSVDDQGDEANALLAQLAAFVDTVQLENSSLCVGGVGTSATMHELCNWCLYNGLFVRSFTSGPDFVVDFIHNRRAYVLKATYDAQTGTVNFHRPTKRPK</sequence>
<accession>A0A8S9YA39</accession>
<evidence type="ECO:0000256" key="2">
    <source>
        <dbReference type="ARBA" id="ARBA00023043"/>
    </source>
</evidence>